<keyword evidence="5" id="KW-1185">Reference proteome</keyword>
<evidence type="ECO:0000313" key="4">
    <source>
        <dbReference type="EMBL" id="CAJ1393156.1"/>
    </source>
</evidence>
<dbReference type="InterPro" id="IPR040911">
    <property type="entry name" value="Exostosin_GT47"/>
</dbReference>
<name>A0AA36N8E4_9DINO</name>
<evidence type="ECO:0000313" key="5">
    <source>
        <dbReference type="Proteomes" id="UP001178507"/>
    </source>
</evidence>
<dbReference type="PANTHER" id="PTHR11062:SF281">
    <property type="entry name" value="EXOSTOSIN-LIKE 2"/>
    <property type="match status" value="1"/>
</dbReference>
<dbReference type="InterPro" id="IPR004263">
    <property type="entry name" value="Exostosin"/>
</dbReference>
<dbReference type="Pfam" id="PF03016">
    <property type="entry name" value="Exostosin_GT47"/>
    <property type="match status" value="1"/>
</dbReference>
<feature type="domain" description="Exostosin GT47" evidence="3">
    <location>
        <begin position="27"/>
        <end position="336"/>
    </location>
</feature>
<reference evidence="4" key="1">
    <citation type="submission" date="2023-08" db="EMBL/GenBank/DDBJ databases">
        <authorList>
            <person name="Chen Y."/>
            <person name="Shah S."/>
            <person name="Dougan E. K."/>
            <person name="Thang M."/>
            <person name="Chan C."/>
        </authorList>
    </citation>
    <scope>NUCLEOTIDE SEQUENCE</scope>
</reference>
<feature type="chain" id="PRO_5041292604" description="Exostosin GT47 domain-containing protein" evidence="2">
    <location>
        <begin position="20"/>
        <end position="1455"/>
    </location>
</feature>
<evidence type="ECO:0000256" key="1">
    <source>
        <dbReference type="ARBA" id="ARBA00010271"/>
    </source>
</evidence>
<evidence type="ECO:0000256" key="2">
    <source>
        <dbReference type="SAM" id="SignalP"/>
    </source>
</evidence>
<sequence length="1455" mass="160875">MCGLVGALALTLLARRIASVRLERRFFVLEIPQNLSRVQTECHGEIGYQYSMEIYFLDFLHLQPSFRTQNWQAADFIWVAQCVSKVYFHIREHFQKSHEEALRLADTEYLRPVALWAQEHPAYRRFLGANFATVYAMDLGRQDFPGSLELTRNWSVGVLAGDVNWLEQVQVFPSVSAPDRCASETESTALGRAFFQQDFVINIPTPFMGTGRPSTETPRPRLAFFSGSLNSCSRRWLYALYGNLDPSYVWINDSGQQALDMDTYRDAMVSSRFCLVLRGSSHSNNVRLSEAMALGCVPVIVSDDFQPPLAKDLDWPSLALFLRSRQLPQLLQILEAADAADARPAMQQRLTGAAAALDYSLQEHWLYVFEEVAEKLDSNSAEGEWHQALAQLQEANWARYVALAQLGCGAACLEQPFESPAFEPAPELLWLALSELRPGAGLTDGEAEAVEAPLVTRARSPATSALAPSETGAQGVVLRLLPAELLAGKQLDEVKFLSFPVSAEAEPMPVLWHSAQFLLSLGFLCFLVASELFLISGGLWRDAFALPSGFAFCAKADDPDLPRLLQAYCPDQLAILDEFKRVMRAVADSLQVLEMKGFFETYQKFTGLVAGMATVTALGFQGLDQWTSPDTHKIWQTQPQLENWQPISVELVIDVCLSQVKMLKKHWDEVFCLVFDLPELRLSTKKSVEALVNAYKHATKNADFPLGPLLYKRKNSTAQLQFIKHAMSGLITPLDWTPFQALPAITGLPGADGNPGNAGPGGCWACLKLLEVLFELAEAEDYQVVRELFRVGTSLRPHAMLVGCCLAEDRSRGLMRAEILEKLATGSDGSSPERPTPAFPGASGRMKLLLSLLPLTWAAKIARAAGPRIPRQLPCGVSLAGSCEDPPEACSKSSRLAETSRSTATCEGNVLPPELAAGPHKTLGKAQFTDILDQAQLRTALEASKLWVVGRTWELSVTANSLRKKPVTFAFTGGGHGFLTLTVPGGVVDEVLNATDTVKSLANESGFEYRGEDSVITDNDVVLSNLCLRPHMCSSFKECLPSSEWKLVDDPKKPGNSREECCVQLMCKDEQPCDSTKHAKSTEWETLPGSTVERCCTPVTCTEAVCNSSQWKPKLGSGFLGSTPSECCEPRLCSEYTCEETTTRGRRIGMEYEKLQGFSDEECCEDKSCKTFNCSTSPFWRDKADKDSLPGSTFLECCESQYCEDFTCAPKTQWLNLSVVLESGDKRRGASSELCCEKLLCQAHTCNSSKLEKKPGAGRLGSTDDECCQPRLCQDYSCSSPTKWVHKADVSSQKISQPGWSDEECCDKVMCSAFSCSPATQWKPLNASYRETAGGSTNEECCEPLFCEAYTCSGDADGDGQSTIYYKKVDTNHYKHRGSTDDECCMPKLCNQYTTQFPTKFKRKANRDLLGSTDAECYEPVWCKGYCCEDRSMVRKPDFEEIQGSTDAECCMHPQ</sequence>
<protein>
    <recommendedName>
        <fullName evidence="3">Exostosin GT47 domain-containing protein</fullName>
    </recommendedName>
</protein>
<proteinExistence type="inferred from homology"/>
<dbReference type="PANTHER" id="PTHR11062">
    <property type="entry name" value="EXOSTOSIN HEPARAN SULFATE GLYCOSYLTRANSFERASE -RELATED"/>
    <property type="match status" value="1"/>
</dbReference>
<evidence type="ECO:0000259" key="3">
    <source>
        <dbReference type="Pfam" id="PF03016"/>
    </source>
</evidence>
<keyword evidence="2" id="KW-0732">Signal</keyword>
<organism evidence="4 5">
    <name type="scientific">Effrenium voratum</name>
    <dbReference type="NCBI Taxonomy" id="2562239"/>
    <lineage>
        <taxon>Eukaryota</taxon>
        <taxon>Sar</taxon>
        <taxon>Alveolata</taxon>
        <taxon>Dinophyceae</taxon>
        <taxon>Suessiales</taxon>
        <taxon>Symbiodiniaceae</taxon>
        <taxon>Effrenium</taxon>
    </lineage>
</organism>
<accession>A0AA36N8E4</accession>
<comment type="similarity">
    <text evidence="1">Belongs to the glycosyltransferase 47 family.</text>
</comment>
<dbReference type="GO" id="GO:0016757">
    <property type="term" value="F:glycosyltransferase activity"/>
    <property type="evidence" value="ECO:0007669"/>
    <property type="project" value="InterPro"/>
</dbReference>
<dbReference type="Proteomes" id="UP001178507">
    <property type="component" value="Unassembled WGS sequence"/>
</dbReference>
<comment type="caution">
    <text evidence="4">The sequence shown here is derived from an EMBL/GenBank/DDBJ whole genome shotgun (WGS) entry which is preliminary data.</text>
</comment>
<feature type="signal peptide" evidence="2">
    <location>
        <begin position="1"/>
        <end position="19"/>
    </location>
</feature>
<gene>
    <name evidence="4" type="ORF">EVOR1521_LOCUS18083</name>
</gene>
<dbReference type="EMBL" id="CAUJNA010002491">
    <property type="protein sequence ID" value="CAJ1393156.1"/>
    <property type="molecule type" value="Genomic_DNA"/>
</dbReference>